<dbReference type="AlphaFoldDB" id="A0AA85IS76"/>
<proteinExistence type="predicted"/>
<evidence type="ECO:0000313" key="2">
    <source>
        <dbReference type="WBParaSite" id="TREG1_108650.1"/>
    </source>
</evidence>
<dbReference type="WBParaSite" id="TREG1_108650.1">
    <property type="protein sequence ID" value="TREG1_108650.1"/>
    <property type="gene ID" value="TREG1_108650"/>
</dbReference>
<accession>A0AA85IS76</accession>
<sequence>MLLSSISFHISTDSHSLSCLFLLPRTVVLVSLNLASREFLCSSTQISSVMSRSVSNFILMFVAKACLVVLSFNF</sequence>
<protein>
    <submittedName>
        <fullName evidence="2">Uncharacterized protein</fullName>
    </submittedName>
</protein>
<name>A0AA85IS76_TRIRE</name>
<organism evidence="1 2">
    <name type="scientific">Trichobilharzia regenti</name>
    <name type="common">Nasal bird schistosome</name>
    <dbReference type="NCBI Taxonomy" id="157069"/>
    <lineage>
        <taxon>Eukaryota</taxon>
        <taxon>Metazoa</taxon>
        <taxon>Spiralia</taxon>
        <taxon>Lophotrochozoa</taxon>
        <taxon>Platyhelminthes</taxon>
        <taxon>Trematoda</taxon>
        <taxon>Digenea</taxon>
        <taxon>Strigeidida</taxon>
        <taxon>Schistosomatoidea</taxon>
        <taxon>Schistosomatidae</taxon>
        <taxon>Trichobilharzia</taxon>
    </lineage>
</organism>
<dbReference type="Proteomes" id="UP000050795">
    <property type="component" value="Unassembled WGS sequence"/>
</dbReference>
<reference evidence="2" key="2">
    <citation type="submission" date="2023-11" db="UniProtKB">
        <authorList>
            <consortium name="WormBaseParasite"/>
        </authorList>
    </citation>
    <scope>IDENTIFICATION</scope>
</reference>
<reference evidence="1" key="1">
    <citation type="submission" date="2022-06" db="EMBL/GenBank/DDBJ databases">
        <authorList>
            <person name="Berger JAMES D."/>
            <person name="Berger JAMES D."/>
        </authorList>
    </citation>
    <scope>NUCLEOTIDE SEQUENCE [LARGE SCALE GENOMIC DNA]</scope>
</reference>
<evidence type="ECO:0000313" key="1">
    <source>
        <dbReference type="Proteomes" id="UP000050795"/>
    </source>
</evidence>
<keyword evidence="1" id="KW-1185">Reference proteome</keyword>